<dbReference type="Gene3D" id="2.60.40.1080">
    <property type="match status" value="1"/>
</dbReference>
<dbReference type="KEGG" id="mri:Mal4_19930"/>
<dbReference type="RefSeq" id="WP_197444274.1">
    <property type="nucleotide sequence ID" value="NZ_CP036275.1"/>
</dbReference>
<organism evidence="3 4">
    <name type="scientific">Maioricimonas rarisocia</name>
    <dbReference type="NCBI Taxonomy" id="2528026"/>
    <lineage>
        <taxon>Bacteria</taxon>
        <taxon>Pseudomonadati</taxon>
        <taxon>Planctomycetota</taxon>
        <taxon>Planctomycetia</taxon>
        <taxon>Planctomycetales</taxon>
        <taxon>Planctomycetaceae</taxon>
        <taxon>Maioricimonas</taxon>
    </lineage>
</organism>
<dbReference type="Pfam" id="PF07583">
    <property type="entry name" value="PSCyt2"/>
    <property type="match status" value="1"/>
</dbReference>
<sequence length="704" mass="78493">MLNAPALLISLALASTPRPGVDFDTQIIPLLTKAGCNSGACHGAAVGRGGFRLSLFGSNPSLDYERIVHELEGRRINLARPVESLLIEKPTEQISHEGGTRFDFEGPQAALLVEWIRAGAPRLQRRELEKLEISPREVRFTQPEQSQPLRVVAHFSDSTQEDVTGVTVLTSTDEGAVRVGPQGDVQVLRRGLHTVMLRYLDQVEAVRVLLPYTEETASTGLPESDNFIDEEIVATLAELQIPLSPAADDAELLRRTYLDLTGRLPTPEEVKAWLADDSPDRHARLVDRLLASDAFVDYWTLWWAQLLRVESQSLQKEGARTYHAWLREQVAANRPVDEMVRELLLATGDSYEQGPANFFRVAAGPRERAEFLSEALLGTRLRCANCHDHPLDRWTQDDYHGLAAILARLDGGRVVELTERGEVTHPRTGEPALPRIPGERFLDEPASALPELADWLVSADNDSFARSIVNRVWQRTMGRGLVEPVDDLRATNPPTHPELLDRLARNFLENGCDLRRTIRRIVTSEAYARSSRPLPGNAADSSFYSHAIERPLPPEVLADAITDVTGVAETYGGEPAGTRAVALFDGRAESQTLDVLGRCVRTESCEPEPAAGDLSRTLHLINGPLLNERLRDPEGRLHRLLAEGRSDQEILSEFYLRALSRYPTDAERQQWLDRFADLAGSERSAAWEDFVWALLCSREFGMRR</sequence>
<dbReference type="Proteomes" id="UP000320496">
    <property type="component" value="Chromosome"/>
</dbReference>
<accession>A0A517Z5E3</accession>
<keyword evidence="4" id="KW-1185">Reference proteome</keyword>
<dbReference type="Pfam" id="PF07587">
    <property type="entry name" value="PSD1"/>
    <property type="match status" value="1"/>
</dbReference>
<evidence type="ECO:0000259" key="1">
    <source>
        <dbReference type="Pfam" id="PF07583"/>
    </source>
</evidence>
<dbReference type="InterPro" id="IPR011444">
    <property type="entry name" value="DUF1549"/>
</dbReference>
<feature type="domain" description="DUF1549" evidence="1">
    <location>
        <begin position="228"/>
        <end position="409"/>
    </location>
</feature>
<proteinExistence type="predicted"/>
<dbReference type="EMBL" id="CP036275">
    <property type="protein sequence ID" value="QDU37677.1"/>
    <property type="molecule type" value="Genomic_DNA"/>
</dbReference>
<dbReference type="PANTHER" id="PTHR35889">
    <property type="entry name" value="CYCLOINULO-OLIGOSACCHARIDE FRUCTANOTRANSFERASE-RELATED"/>
    <property type="match status" value="1"/>
</dbReference>
<gene>
    <name evidence="3" type="ORF">Mal4_19930</name>
</gene>
<evidence type="ECO:0000259" key="2">
    <source>
        <dbReference type="Pfam" id="PF07587"/>
    </source>
</evidence>
<feature type="domain" description="DUF1553" evidence="2">
    <location>
        <begin position="451"/>
        <end position="671"/>
    </location>
</feature>
<name>A0A517Z5E3_9PLAN</name>
<evidence type="ECO:0000313" key="4">
    <source>
        <dbReference type="Proteomes" id="UP000320496"/>
    </source>
</evidence>
<protein>
    <recommendedName>
        <fullName evidence="5">Planctomycete cytochrome C</fullName>
    </recommendedName>
</protein>
<reference evidence="3 4" key="1">
    <citation type="submission" date="2019-02" db="EMBL/GenBank/DDBJ databases">
        <title>Deep-cultivation of Planctomycetes and their phenomic and genomic characterization uncovers novel biology.</title>
        <authorList>
            <person name="Wiegand S."/>
            <person name="Jogler M."/>
            <person name="Boedeker C."/>
            <person name="Pinto D."/>
            <person name="Vollmers J."/>
            <person name="Rivas-Marin E."/>
            <person name="Kohn T."/>
            <person name="Peeters S.H."/>
            <person name="Heuer A."/>
            <person name="Rast P."/>
            <person name="Oberbeckmann S."/>
            <person name="Bunk B."/>
            <person name="Jeske O."/>
            <person name="Meyerdierks A."/>
            <person name="Storesund J.E."/>
            <person name="Kallscheuer N."/>
            <person name="Luecker S."/>
            <person name="Lage O.M."/>
            <person name="Pohl T."/>
            <person name="Merkel B.J."/>
            <person name="Hornburger P."/>
            <person name="Mueller R.-W."/>
            <person name="Bruemmer F."/>
            <person name="Labrenz M."/>
            <person name="Spormann A.M."/>
            <person name="Op den Camp H."/>
            <person name="Overmann J."/>
            <person name="Amann R."/>
            <person name="Jetten M.S.M."/>
            <person name="Mascher T."/>
            <person name="Medema M.H."/>
            <person name="Devos D.P."/>
            <person name="Kaster A.-K."/>
            <person name="Ovreas L."/>
            <person name="Rohde M."/>
            <person name="Galperin M.Y."/>
            <person name="Jogler C."/>
        </authorList>
    </citation>
    <scope>NUCLEOTIDE SEQUENCE [LARGE SCALE GENOMIC DNA]</scope>
    <source>
        <strain evidence="3 4">Mal4</strain>
    </source>
</reference>
<dbReference type="PANTHER" id="PTHR35889:SF3">
    <property type="entry name" value="F-BOX DOMAIN-CONTAINING PROTEIN"/>
    <property type="match status" value="1"/>
</dbReference>
<dbReference type="InterPro" id="IPR022655">
    <property type="entry name" value="DUF1553"/>
</dbReference>
<dbReference type="AlphaFoldDB" id="A0A517Z5E3"/>
<evidence type="ECO:0000313" key="3">
    <source>
        <dbReference type="EMBL" id="QDU37677.1"/>
    </source>
</evidence>
<evidence type="ECO:0008006" key="5">
    <source>
        <dbReference type="Google" id="ProtNLM"/>
    </source>
</evidence>